<proteinExistence type="predicted"/>
<reference evidence="1 2" key="1">
    <citation type="submission" date="2018-06" db="EMBL/GenBank/DDBJ databases">
        <title>Phytoactinopolyspora halophila sp. nov., a novel halophilic actinomycete isolated from a saline soil in China.</title>
        <authorList>
            <person name="Tang S.-K."/>
        </authorList>
    </citation>
    <scope>NUCLEOTIDE SEQUENCE [LARGE SCALE GENOMIC DNA]</scope>
    <source>
        <strain evidence="1 2">YIM 96934</strain>
    </source>
</reference>
<protein>
    <recommendedName>
        <fullName evidence="3">L-rhamnose mutarotase</fullName>
    </recommendedName>
</protein>
<dbReference type="OrthoDB" id="9799608at2"/>
<sequence>MQYIGHVYKVRPGKADEYVRRHKTVWPEIEALLRKAGVRSYSIYLWGDTVFGHIAVEDYERLVAEYNSDPIAERWEQELSDILTFPNADPETGWPEQLTEVWSL</sequence>
<dbReference type="RefSeq" id="WP_112258007.1">
    <property type="nucleotide sequence ID" value="NZ_QMIG01000006.1"/>
</dbReference>
<dbReference type="Proteomes" id="UP000250462">
    <property type="component" value="Unassembled WGS sequence"/>
</dbReference>
<gene>
    <name evidence="1" type="ORF">DPM12_09135</name>
</gene>
<dbReference type="EMBL" id="QMIG01000006">
    <property type="protein sequence ID" value="RAW15404.1"/>
    <property type="molecule type" value="Genomic_DNA"/>
</dbReference>
<evidence type="ECO:0000313" key="2">
    <source>
        <dbReference type="Proteomes" id="UP000250462"/>
    </source>
</evidence>
<organism evidence="1 2">
    <name type="scientific">Phytoactinopolyspora halophila</name>
    <dbReference type="NCBI Taxonomy" id="1981511"/>
    <lineage>
        <taxon>Bacteria</taxon>
        <taxon>Bacillati</taxon>
        <taxon>Actinomycetota</taxon>
        <taxon>Actinomycetes</taxon>
        <taxon>Jiangellales</taxon>
        <taxon>Jiangellaceae</taxon>
        <taxon>Phytoactinopolyspora</taxon>
    </lineage>
</organism>
<evidence type="ECO:0008006" key="3">
    <source>
        <dbReference type="Google" id="ProtNLM"/>
    </source>
</evidence>
<dbReference type="PANTHER" id="PTHR34389">
    <property type="entry name" value="L-RHAMNOSE MUTAROTASE"/>
    <property type="match status" value="1"/>
</dbReference>
<dbReference type="SUPFAM" id="SSF54909">
    <property type="entry name" value="Dimeric alpha+beta barrel"/>
    <property type="match status" value="1"/>
</dbReference>
<comment type="caution">
    <text evidence="1">The sequence shown here is derived from an EMBL/GenBank/DDBJ whole genome shotgun (WGS) entry which is preliminary data.</text>
</comment>
<dbReference type="Gene3D" id="3.30.70.100">
    <property type="match status" value="1"/>
</dbReference>
<accession>A0A329QSP6</accession>
<evidence type="ECO:0000313" key="1">
    <source>
        <dbReference type="EMBL" id="RAW15404.1"/>
    </source>
</evidence>
<dbReference type="GO" id="GO:0016857">
    <property type="term" value="F:racemase and epimerase activity, acting on carbohydrates and derivatives"/>
    <property type="evidence" value="ECO:0007669"/>
    <property type="project" value="InterPro"/>
</dbReference>
<dbReference type="InterPro" id="IPR008000">
    <property type="entry name" value="Rham/fucose_mutarotase"/>
</dbReference>
<keyword evidence="2" id="KW-1185">Reference proteome</keyword>
<dbReference type="Pfam" id="PF05336">
    <property type="entry name" value="rhaM"/>
    <property type="match status" value="1"/>
</dbReference>
<dbReference type="GO" id="GO:0019301">
    <property type="term" value="P:rhamnose catabolic process"/>
    <property type="evidence" value="ECO:0007669"/>
    <property type="project" value="TreeGrafter"/>
</dbReference>
<dbReference type="PANTHER" id="PTHR34389:SF2">
    <property type="entry name" value="L-RHAMNOSE MUTAROTASE"/>
    <property type="match status" value="1"/>
</dbReference>
<dbReference type="InterPro" id="IPR011008">
    <property type="entry name" value="Dimeric_a/b-barrel"/>
</dbReference>
<name>A0A329QSP6_9ACTN</name>
<dbReference type="AlphaFoldDB" id="A0A329QSP6"/>